<comment type="caution">
    <text evidence="2">Lacks conserved residue(s) required for the propagation of feature annotation.</text>
</comment>
<evidence type="ECO:0000256" key="2">
    <source>
        <dbReference type="PROSITE-ProRule" id="PRU00779"/>
    </source>
</evidence>
<dbReference type="InterPro" id="IPR000519">
    <property type="entry name" value="P_trefoil_dom"/>
</dbReference>
<feature type="disulfide bond" evidence="2">
    <location>
        <begin position="161"/>
        <end position="176"/>
    </location>
</feature>
<dbReference type="SUPFAM" id="SSF57492">
    <property type="entry name" value="Trefoil"/>
    <property type="match status" value="2"/>
</dbReference>
<dbReference type="InterPro" id="IPR017994">
    <property type="entry name" value="P_trefoil_chordata"/>
</dbReference>
<name>A0ABR2VN78_9FUNG</name>
<feature type="domain" description="P-type" evidence="4">
    <location>
        <begin position="144"/>
        <end position="192"/>
    </location>
</feature>
<dbReference type="InterPro" id="IPR044913">
    <property type="entry name" value="P_trefoil_dom_sf"/>
</dbReference>
<dbReference type="PANTHER" id="PTHR13826:SF14">
    <property type="entry name" value="TREFOIL FACTOR 2"/>
    <property type="match status" value="1"/>
</dbReference>
<dbReference type="Gene3D" id="4.10.110.10">
    <property type="entry name" value="Spasmolytic Protein, domain 1"/>
    <property type="match status" value="1"/>
</dbReference>
<keyword evidence="6" id="KW-1185">Reference proteome</keyword>
<dbReference type="Proteomes" id="UP001479436">
    <property type="component" value="Unassembled WGS sequence"/>
</dbReference>
<accession>A0ABR2VN78</accession>
<evidence type="ECO:0000256" key="3">
    <source>
        <dbReference type="SAM" id="SignalP"/>
    </source>
</evidence>
<dbReference type="PANTHER" id="PTHR13826">
    <property type="entry name" value="INTESTINAL TREFOIL FACTOR-RELATED"/>
    <property type="match status" value="1"/>
</dbReference>
<evidence type="ECO:0000313" key="6">
    <source>
        <dbReference type="Proteomes" id="UP001479436"/>
    </source>
</evidence>
<gene>
    <name evidence="5" type="ORF">K7432_015326</name>
</gene>
<feature type="signal peptide" evidence="3">
    <location>
        <begin position="1"/>
        <end position="21"/>
    </location>
</feature>
<evidence type="ECO:0000256" key="1">
    <source>
        <dbReference type="ARBA" id="ARBA00023157"/>
    </source>
</evidence>
<feature type="disulfide bond" evidence="2">
    <location>
        <begin position="171"/>
        <end position="188"/>
    </location>
</feature>
<dbReference type="EMBL" id="JASJQH010008920">
    <property type="protein sequence ID" value="KAK9685907.1"/>
    <property type="molecule type" value="Genomic_DNA"/>
</dbReference>
<proteinExistence type="predicted"/>
<keyword evidence="1 2" id="KW-1015">Disulfide bond</keyword>
<sequence length="220" mass="24595">MLQTYIFPCLLAWNLFTFTNGFYDQSIECGWPDITRPECMKRPGCQWSPVYGTGYAGASCYYPRDLITVRSQCGSATTTLYECTHDNDCLYEKSTTGDPSCFHRKSAVGSGAIDQSIDCGFPGIKIQQCPIKDGCRWSSFKGDNSCYFPRKELAGQNMVPCGHTGISQLECTRQHCLYDTLAENTTKCFYVPGAAPTQEIPQALEAYETVTQEIYETNSR</sequence>
<keyword evidence="3" id="KW-0732">Signal</keyword>
<evidence type="ECO:0000313" key="5">
    <source>
        <dbReference type="EMBL" id="KAK9685907.1"/>
    </source>
</evidence>
<organism evidence="5 6">
    <name type="scientific">Basidiobolus ranarum</name>
    <dbReference type="NCBI Taxonomy" id="34480"/>
    <lineage>
        <taxon>Eukaryota</taxon>
        <taxon>Fungi</taxon>
        <taxon>Fungi incertae sedis</taxon>
        <taxon>Zoopagomycota</taxon>
        <taxon>Entomophthoromycotina</taxon>
        <taxon>Basidiobolomycetes</taxon>
        <taxon>Basidiobolales</taxon>
        <taxon>Basidiobolaceae</taxon>
        <taxon>Basidiobolus</taxon>
    </lineage>
</organism>
<reference evidence="5 6" key="1">
    <citation type="submission" date="2023-04" db="EMBL/GenBank/DDBJ databases">
        <title>Genome of Basidiobolus ranarum AG-B5.</title>
        <authorList>
            <person name="Stajich J.E."/>
            <person name="Carter-House D."/>
            <person name="Gryganskyi A."/>
        </authorList>
    </citation>
    <scope>NUCLEOTIDE SEQUENCE [LARGE SCALE GENOMIC DNA]</scope>
    <source>
        <strain evidence="5 6">AG-B5</strain>
    </source>
</reference>
<dbReference type="Pfam" id="PF00088">
    <property type="entry name" value="Trefoil"/>
    <property type="match status" value="2"/>
</dbReference>
<dbReference type="PROSITE" id="PS51448">
    <property type="entry name" value="P_TREFOIL_2"/>
    <property type="match status" value="1"/>
</dbReference>
<comment type="caution">
    <text evidence="5">The sequence shown here is derived from an EMBL/GenBank/DDBJ whole genome shotgun (WGS) entry which is preliminary data.</text>
</comment>
<evidence type="ECO:0000259" key="4">
    <source>
        <dbReference type="PROSITE" id="PS51448"/>
    </source>
</evidence>
<protein>
    <recommendedName>
        <fullName evidence="4">P-type domain-containing protein</fullName>
    </recommendedName>
</protein>
<feature type="chain" id="PRO_5045366259" description="P-type domain-containing protein" evidence="3">
    <location>
        <begin position="22"/>
        <end position="220"/>
    </location>
</feature>